<name>A0A1F5I1E8_9BACT</name>
<evidence type="ECO:0000259" key="3">
    <source>
        <dbReference type="PROSITE" id="PS51462"/>
    </source>
</evidence>
<dbReference type="GO" id="GO:0016787">
    <property type="term" value="F:hydrolase activity"/>
    <property type="evidence" value="ECO:0007669"/>
    <property type="project" value="UniProtKB-KW"/>
</dbReference>
<dbReference type="AlphaFoldDB" id="A0A1F5I1E8"/>
<proteinExistence type="inferred from homology"/>
<sequence length="147" mass="16627">MINCTFENGHKASLKHVVVDAIVINGDKILLIKRAPHLSNGGKWAIPGGFLDRDETCERAVLRELKEETGLSGKIVELFKIIDNPKRKNEDRQNVTFVYHIKASGKIKIDPKEISGAKWFDANNLPKQEDFAFDHFEIIESFLTSHA</sequence>
<keyword evidence="1 2" id="KW-0378">Hydrolase</keyword>
<dbReference type="EMBL" id="MFBS01000012">
    <property type="protein sequence ID" value="OGE10227.1"/>
    <property type="molecule type" value="Genomic_DNA"/>
</dbReference>
<dbReference type="PRINTS" id="PR00502">
    <property type="entry name" value="NUDIXFAMILY"/>
</dbReference>
<comment type="similarity">
    <text evidence="2">Belongs to the Nudix hydrolase family.</text>
</comment>
<gene>
    <name evidence="4" type="ORF">A3A60_01750</name>
</gene>
<dbReference type="InterPro" id="IPR020084">
    <property type="entry name" value="NUDIX_hydrolase_CS"/>
</dbReference>
<dbReference type="PROSITE" id="PS51462">
    <property type="entry name" value="NUDIX"/>
    <property type="match status" value="1"/>
</dbReference>
<reference evidence="4 5" key="1">
    <citation type="journal article" date="2016" name="Nat. Commun.">
        <title>Thousands of microbial genomes shed light on interconnected biogeochemical processes in an aquifer system.</title>
        <authorList>
            <person name="Anantharaman K."/>
            <person name="Brown C.T."/>
            <person name="Hug L.A."/>
            <person name="Sharon I."/>
            <person name="Castelle C.J."/>
            <person name="Probst A.J."/>
            <person name="Thomas B.C."/>
            <person name="Singh A."/>
            <person name="Wilkins M.J."/>
            <person name="Karaoz U."/>
            <person name="Brodie E.L."/>
            <person name="Williams K.H."/>
            <person name="Hubbard S.S."/>
            <person name="Banfield J.F."/>
        </authorList>
    </citation>
    <scope>NUCLEOTIDE SEQUENCE [LARGE SCALE GENOMIC DNA]</scope>
</reference>
<dbReference type="Proteomes" id="UP000179227">
    <property type="component" value="Unassembled WGS sequence"/>
</dbReference>
<dbReference type="Gene3D" id="3.90.79.10">
    <property type="entry name" value="Nucleoside Triphosphate Pyrophosphohydrolase"/>
    <property type="match status" value="1"/>
</dbReference>
<protein>
    <recommendedName>
        <fullName evidence="3">Nudix hydrolase domain-containing protein</fullName>
    </recommendedName>
</protein>
<dbReference type="PANTHER" id="PTHR43736:SF1">
    <property type="entry name" value="DIHYDRONEOPTERIN TRIPHOSPHATE DIPHOSPHATASE"/>
    <property type="match status" value="1"/>
</dbReference>
<evidence type="ECO:0000313" key="4">
    <source>
        <dbReference type="EMBL" id="OGE10227.1"/>
    </source>
</evidence>
<evidence type="ECO:0000256" key="1">
    <source>
        <dbReference type="ARBA" id="ARBA00022801"/>
    </source>
</evidence>
<dbReference type="InterPro" id="IPR000086">
    <property type="entry name" value="NUDIX_hydrolase_dom"/>
</dbReference>
<dbReference type="PROSITE" id="PS00893">
    <property type="entry name" value="NUDIX_BOX"/>
    <property type="match status" value="1"/>
</dbReference>
<dbReference type="PANTHER" id="PTHR43736">
    <property type="entry name" value="ADP-RIBOSE PYROPHOSPHATASE"/>
    <property type="match status" value="1"/>
</dbReference>
<dbReference type="SUPFAM" id="SSF55811">
    <property type="entry name" value="Nudix"/>
    <property type="match status" value="1"/>
</dbReference>
<dbReference type="InterPro" id="IPR020476">
    <property type="entry name" value="Nudix_hydrolase"/>
</dbReference>
<dbReference type="STRING" id="1797729.A3A60_01750"/>
<evidence type="ECO:0000313" key="5">
    <source>
        <dbReference type="Proteomes" id="UP000179227"/>
    </source>
</evidence>
<dbReference type="CDD" id="cd18873">
    <property type="entry name" value="NUDIX_NadM_like"/>
    <property type="match status" value="1"/>
</dbReference>
<organism evidence="4 5">
    <name type="scientific">Candidatus Curtissbacteria bacterium RIFCSPLOWO2_01_FULL_42_26</name>
    <dbReference type="NCBI Taxonomy" id="1797729"/>
    <lineage>
        <taxon>Bacteria</taxon>
        <taxon>Candidatus Curtissiibacteriota</taxon>
    </lineage>
</organism>
<dbReference type="InterPro" id="IPR015797">
    <property type="entry name" value="NUDIX_hydrolase-like_dom_sf"/>
</dbReference>
<dbReference type="Pfam" id="PF00293">
    <property type="entry name" value="NUDIX"/>
    <property type="match status" value="1"/>
</dbReference>
<accession>A0A1F5I1E8</accession>
<feature type="domain" description="Nudix hydrolase" evidence="3">
    <location>
        <begin position="14"/>
        <end position="143"/>
    </location>
</feature>
<comment type="caution">
    <text evidence="4">The sequence shown here is derived from an EMBL/GenBank/DDBJ whole genome shotgun (WGS) entry which is preliminary data.</text>
</comment>
<evidence type="ECO:0000256" key="2">
    <source>
        <dbReference type="RuleBase" id="RU003476"/>
    </source>
</evidence>